<feature type="signal peptide" evidence="1">
    <location>
        <begin position="1"/>
        <end position="23"/>
    </location>
</feature>
<dbReference type="PROSITE" id="PS51257">
    <property type="entry name" value="PROKAR_LIPOPROTEIN"/>
    <property type="match status" value="1"/>
</dbReference>
<dbReference type="EMBL" id="FMUS01000016">
    <property type="protein sequence ID" value="SCY79265.1"/>
    <property type="molecule type" value="Genomic_DNA"/>
</dbReference>
<evidence type="ECO:0000256" key="1">
    <source>
        <dbReference type="SAM" id="SignalP"/>
    </source>
</evidence>
<keyword evidence="3" id="KW-1185">Reference proteome</keyword>
<dbReference type="AlphaFoldDB" id="A0A1G5IT41"/>
<dbReference type="SUPFAM" id="SSF53850">
    <property type="entry name" value="Periplasmic binding protein-like II"/>
    <property type="match status" value="1"/>
</dbReference>
<dbReference type="Proteomes" id="UP000198636">
    <property type="component" value="Unassembled WGS sequence"/>
</dbReference>
<proteinExistence type="predicted"/>
<keyword evidence="2" id="KW-0762">Sugar transport</keyword>
<sequence length="457" mass="51045">MKKSQKLLTLCLMLAIIFSGLFVGCTDKSTSDSSIDGKEIVNLKFSFWGSPFEKQAMEKALKDFEAEYDWIKVEPLYIPSDYTAKLTAMIAGNTAPDAGYISDSVILRWAEDDLFLNIFDFLENDSVLRKEDILDTAFYNWAPDKCAGLATAQEGFALMYNVEMFQKAGLPPAPTTVEDAWSWDEFVEVCKKLTIDENGKNATEVGFDHRKIKQYGLQFDNYAGVYLTVVASNNGGWLTEDGKDFGLNKPEALEALQKLADLINVHHVSPSPVQMKSLPDTSIALQTNKIAMTIGGNWSLLDFAQQDFQLGIGIMPKLDSCKTMVLSGGTAIFKTTKHPEEAWLLYRYLANPEVSLDLHAGGLWMPILRDWYTDPQLIGKWATGNDAHPEGYTDAMMNQVLNNGVAMPAFNVRNYGQMRAIVDPALDLVWLGEETAEEAMKRIEPQIIPLIEGYYTN</sequence>
<evidence type="ECO:0000313" key="2">
    <source>
        <dbReference type="EMBL" id="SCY79265.1"/>
    </source>
</evidence>
<feature type="chain" id="PRO_5039317422" evidence="1">
    <location>
        <begin position="24"/>
        <end position="457"/>
    </location>
</feature>
<dbReference type="RefSeq" id="WP_091543903.1">
    <property type="nucleotide sequence ID" value="NZ_FMUS01000016.1"/>
</dbReference>
<keyword evidence="2" id="KW-0813">Transport</keyword>
<dbReference type="OrthoDB" id="383937at2"/>
<dbReference type="InterPro" id="IPR006059">
    <property type="entry name" value="SBP"/>
</dbReference>
<accession>A0A1G5IT41</accession>
<reference evidence="2 3" key="1">
    <citation type="submission" date="2016-10" db="EMBL/GenBank/DDBJ databases">
        <authorList>
            <person name="de Groot N.N."/>
        </authorList>
    </citation>
    <scope>NUCLEOTIDE SEQUENCE [LARGE SCALE GENOMIC DNA]</scope>
    <source>
        <strain evidence="2 3">DSM 18978</strain>
    </source>
</reference>
<evidence type="ECO:0000313" key="3">
    <source>
        <dbReference type="Proteomes" id="UP000198636"/>
    </source>
</evidence>
<dbReference type="PANTHER" id="PTHR43649">
    <property type="entry name" value="ARABINOSE-BINDING PROTEIN-RELATED"/>
    <property type="match status" value="1"/>
</dbReference>
<dbReference type="InterPro" id="IPR050490">
    <property type="entry name" value="Bact_solute-bd_prot1"/>
</dbReference>
<keyword evidence="1" id="KW-0732">Signal</keyword>
<dbReference type="PANTHER" id="PTHR43649:SF12">
    <property type="entry name" value="DIACETYLCHITOBIOSE BINDING PROTEIN DASA"/>
    <property type="match status" value="1"/>
</dbReference>
<organism evidence="2 3">
    <name type="scientific">Alkaliphilus peptidifermentans DSM 18978</name>
    <dbReference type="NCBI Taxonomy" id="1120976"/>
    <lineage>
        <taxon>Bacteria</taxon>
        <taxon>Bacillati</taxon>
        <taxon>Bacillota</taxon>
        <taxon>Clostridia</taxon>
        <taxon>Peptostreptococcales</taxon>
        <taxon>Natronincolaceae</taxon>
        <taxon>Alkaliphilus</taxon>
    </lineage>
</organism>
<dbReference type="STRING" id="1120976.SAMN03080606_02507"/>
<gene>
    <name evidence="2" type="ORF">SAMN03080606_02507</name>
</gene>
<dbReference type="Gene3D" id="3.40.190.10">
    <property type="entry name" value="Periplasmic binding protein-like II"/>
    <property type="match status" value="1"/>
</dbReference>
<protein>
    <submittedName>
        <fullName evidence="2">Multiple sugar transport system substrate-binding protein</fullName>
    </submittedName>
</protein>
<dbReference type="Pfam" id="PF01547">
    <property type="entry name" value="SBP_bac_1"/>
    <property type="match status" value="1"/>
</dbReference>
<name>A0A1G5IT41_9FIRM</name>
<dbReference type="CDD" id="cd13585">
    <property type="entry name" value="PBP2_TMBP_like"/>
    <property type="match status" value="1"/>
</dbReference>